<dbReference type="RefSeq" id="WP_341833970.1">
    <property type="nucleotide sequence ID" value="NZ_CP149822.1"/>
</dbReference>
<evidence type="ECO:0000313" key="2">
    <source>
        <dbReference type="Proteomes" id="UP001485459"/>
    </source>
</evidence>
<organism evidence="1 2">
    <name type="scientific">Chitinophaga pollutisoli</name>
    <dbReference type="NCBI Taxonomy" id="3133966"/>
    <lineage>
        <taxon>Bacteria</taxon>
        <taxon>Pseudomonadati</taxon>
        <taxon>Bacteroidota</taxon>
        <taxon>Chitinophagia</taxon>
        <taxon>Chitinophagales</taxon>
        <taxon>Chitinophagaceae</taxon>
        <taxon>Chitinophaga</taxon>
    </lineage>
</organism>
<protein>
    <submittedName>
        <fullName evidence="1">Uncharacterized protein</fullName>
    </submittedName>
</protein>
<reference evidence="2" key="1">
    <citation type="submission" date="2024-03" db="EMBL/GenBank/DDBJ databases">
        <title>Chitinophaga horti sp. nov., isolated from garden soil.</title>
        <authorList>
            <person name="Lee D.S."/>
            <person name="Han D.M."/>
            <person name="Baek J.H."/>
            <person name="Choi D.G."/>
            <person name="Jeon J.H."/>
            <person name="Jeon C.O."/>
        </authorList>
    </citation>
    <scope>NUCLEOTIDE SEQUENCE [LARGE SCALE GENOMIC DNA]</scope>
    <source>
        <strain evidence="2">GPA1</strain>
    </source>
</reference>
<accession>A0ABZ2YGJ1</accession>
<proteinExistence type="predicted"/>
<dbReference type="EMBL" id="CP149822">
    <property type="protein sequence ID" value="WZN38961.1"/>
    <property type="molecule type" value="Genomic_DNA"/>
</dbReference>
<keyword evidence="2" id="KW-1185">Reference proteome</keyword>
<evidence type="ECO:0000313" key="1">
    <source>
        <dbReference type="EMBL" id="WZN38961.1"/>
    </source>
</evidence>
<name>A0ABZ2YGJ1_9BACT</name>
<sequence length="122" mass="13380">MLKLAGNLDSGDGGLRSFMMDEGVSEPSWRMLKLAGNLDSGDGGLRSFMMDEGVSEPSWRMLKLAGNLDSGDGGSYTVNVTKAFGQSNEPLKLKRMLLSDQHVQIVIYPRETPVKNRLTLVF</sequence>
<dbReference type="Proteomes" id="UP001485459">
    <property type="component" value="Chromosome"/>
</dbReference>
<gene>
    <name evidence="1" type="ORF">WJU16_13210</name>
</gene>